<gene>
    <name evidence="1" type="ORF">METZ01_LOCUS461374</name>
</gene>
<protein>
    <submittedName>
        <fullName evidence="1">Uncharacterized protein</fullName>
    </submittedName>
</protein>
<dbReference type="EMBL" id="UINC01193086">
    <property type="protein sequence ID" value="SVE08520.1"/>
    <property type="molecule type" value="Genomic_DNA"/>
</dbReference>
<feature type="non-terminal residue" evidence="1">
    <location>
        <position position="30"/>
    </location>
</feature>
<sequence>MKITDVKLYVLEQPAGTASVHQLIEVSNLR</sequence>
<dbReference type="AlphaFoldDB" id="A0A383ALS2"/>
<reference evidence="1" key="1">
    <citation type="submission" date="2018-05" db="EMBL/GenBank/DDBJ databases">
        <authorList>
            <person name="Lanie J.A."/>
            <person name="Ng W.-L."/>
            <person name="Kazmierczak K.M."/>
            <person name="Andrzejewski T.M."/>
            <person name="Davidsen T.M."/>
            <person name="Wayne K.J."/>
            <person name="Tettelin H."/>
            <person name="Glass J.I."/>
            <person name="Rusch D."/>
            <person name="Podicherti R."/>
            <person name="Tsui H.-C.T."/>
            <person name="Winkler M.E."/>
        </authorList>
    </citation>
    <scope>NUCLEOTIDE SEQUENCE</scope>
</reference>
<organism evidence="1">
    <name type="scientific">marine metagenome</name>
    <dbReference type="NCBI Taxonomy" id="408172"/>
    <lineage>
        <taxon>unclassified sequences</taxon>
        <taxon>metagenomes</taxon>
        <taxon>ecological metagenomes</taxon>
    </lineage>
</organism>
<accession>A0A383ALS2</accession>
<evidence type="ECO:0000313" key="1">
    <source>
        <dbReference type="EMBL" id="SVE08520.1"/>
    </source>
</evidence>
<name>A0A383ALS2_9ZZZZ</name>
<proteinExistence type="predicted"/>